<protein>
    <submittedName>
        <fullName evidence="1">Uncharacterized protein</fullName>
    </submittedName>
</protein>
<dbReference type="EMBL" id="JAQQWK010000014">
    <property type="protein sequence ID" value="KAK8016079.1"/>
    <property type="molecule type" value="Genomic_DNA"/>
</dbReference>
<name>A0ABR1RM90_9PEZI</name>
<dbReference type="Proteomes" id="UP001444661">
    <property type="component" value="Unassembled WGS sequence"/>
</dbReference>
<accession>A0ABR1RM90</accession>
<evidence type="ECO:0000313" key="2">
    <source>
        <dbReference type="Proteomes" id="UP001444661"/>
    </source>
</evidence>
<keyword evidence="2" id="KW-1185">Reference proteome</keyword>
<comment type="caution">
    <text evidence="1">The sequence shown here is derived from an EMBL/GenBank/DDBJ whole genome shotgun (WGS) entry which is preliminary data.</text>
</comment>
<reference evidence="1 2" key="1">
    <citation type="submission" date="2023-01" db="EMBL/GenBank/DDBJ databases">
        <title>Analysis of 21 Apiospora genomes using comparative genomics revels a genus with tremendous synthesis potential of carbohydrate active enzymes and secondary metabolites.</title>
        <authorList>
            <person name="Sorensen T."/>
        </authorList>
    </citation>
    <scope>NUCLEOTIDE SEQUENCE [LARGE SCALE GENOMIC DNA]</scope>
    <source>
        <strain evidence="1 2">CBS 33761</strain>
    </source>
</reference>
<evidence type="ECO:0000313" key="1">
    <source>
        <dbReference type="EMBL" id="KAK8016079.1"/>
    </source>
</evidence>
<organism evidence="1 2">
    <name type="scientific">Apiospora rasikravindrae</name>
    <dbReference type="NCBI Taxonomy" id="990691"/>
    <lineage>
        <taxon>Eukaryota</taxon>
        <taxon>Fungi</taxon>
        <taxon>Dikarya</taxon>
        <taxon>Ascomycota</taxon>
        <taxon>Pezizomycotina</taxon>
        <taxon>Sordariomycetes</taxon>
        <taxon>Xylariomycetidae</taxon>
        <taxon>Amphisphaeriales</taxon>
        <taxon>Apiosporaceae</taxon>
        <taxon>Apiospora</taxon>
    </lineage>
</organism>
<sequence length="71" mass="7802">MSRARQVDASYTLRLTGVSDNAAVHVTLHSAASLGFEGSNNVASKTSKEERLRKRKARLVVDSIRIMCKGR</sequence>
<proteinExistence type="predicted"/>
<gene>
    <name evidence="1" type="ORF">PG993_014268</name>
</gene>